<dbReference type="PANTHER" id="PTHR43794:SF11">
    <property type="entry name" value="AMIDOHYDROLASE-RELATED DOMAIN-CONTAINING PROTEIN"/>
    <property type="match status" value="1"/>
</dbReference>
<organism evidence="3 4">
    <name type="scientific">Streptomyces asiaticus subsp. ignotus</name>
    <dbReference type="NCBI Taxonomy" id="3098222"/>
    <lineage>
        <taxon>Bacteria</taxon>
        <taxon>Bacillati</taxon>
        <taxon>Actinomycetota</taxon>
        <taxon>Actinomycetes</taxon>
        <taxon>Kitasatosporales</taxon>
        <taxon>Streptomycetaceae</taxon>
        <taxon>Streptomyces</taxon>
        <taxon>Streptomyces violaceusniger group</taxon>
    </lineage>
</organism>
<reference evidence="3 4" key="1">
    <citation type="submission" date="2023-11" db="EMBL/GenBank/DDBJ databases">
        <title>30 novel species of actinomycetes from the DSMZ collection.</title>
        <authorList>
            <person name="Nouioui I."/>
        </authorList>
    </citation>
    <scope>NUCLEOTIDE SEQUENCE [LARGE SCALE GENOMIC DNA]</scope>
    <source>
        <strain evidence="3 4">DSM 41524</strain>
    </source>
</reference>
<evidence type="ECO:0000313" key="4">
    <source>
        <dbReference type="Proteomes" id="UP001354709"/>
    </source>
</evidence>
<proteinExistence type="predicted"/>
<dbReference type="Proteomes" id="UP001354709">
    <property type="component" value="Unassembled WGS sequence"/>
</dbReference>
<keyword evidence="1" id="KW-0378">Hydrolase</keyword>
<dbReference type="SUPFAM" id="SSF51556">
    <property type="entry name" value="Metallo-dependent hydrolases"/>
    <property type="match status" value="1"/>
</dbReference>
<dbReference type="Gene3D" id="2.30.40.10">
    <property type="entry name" value="Urease, subunit C, domain 1"/>
    <property type="match status" value="1"/>
</dbReference>
<dbReference type="RefSeq" id="WP_330815668.1">
    <property type="nucleotide sequence ID" value="NZ_JAZBJO010000046.1"/>
</dbReference>
<evidence type="ECO:0000256" key="1">
    <source>
        <dbReference type="ARBA" id="ARBA00022801"/>
    </source>
</evidence>
<protein>
    <submittedName>
        <fullName evidence="3">Amidohydrolase family protein</fullName>
    </submittedName>
</protein>
<sequence>MDDAVGDLEGDVLIVDDQIAEVGPHLKARTDTVVDVQGKFLLPGFIDAHIHLWQAPVRGIASGCWGREYFGIVHPLSGRLRPEDLHAATLGGAVELLTRGVTTVFDFCHSGNTVDHAQAALAALSESGIRALYGYTFRNRPEAGAGQSLDQHIDVLSRIHEQYAGHSRVGLAVSLNNMEHVAPDEHAREVAAARSLGVRASLHSNLEKQITQSWKQGLLGPDLLWVHCGPATDDELDLLADHGGVIVCTPEVEAAQMGVTPLIGRALRRSLPIVMGTDVPAASNGDILAQLRMAHAIDRLVCAQELRSEGRPVQRTDQHPSVDAHRLLRMATIDAAHALGLGTQTGSITPGKLADLLVVSAGPFGLGAASPADHVLFQTAVGDIESVYVGGRRVVDRSKVSSVDLSQVRHGLEAARDWILGRSPGANWPALEEEVRRQYEAGQGLRTP</sequence>
<evidence type="ECO:0000259" key="2">
    <source>
        <dbReference type="Pfam" id="PF01979"/>
    </source>
</evidence>
<dbReference type="SUPFAM" id="SSF51338">
    <property type="entry name" value="Composite domain of metallo-dependent hydrolases"/>
    <property type="match status" value="1"/>
</dbReference>
<comment type="caution">
    <text evidence="3">The sequence shown here is derived from an EMBL/GenBank/DDBJ whole genome shotgun (WGS) entry which is preliminary data.</text>
</comment>
<dbReference type="InterPro" id="IPR006680">
    <property type="entry name" value="Amidohydro-rel"/>
</dbReference>
<dbReference type="Gene3D" id="3.20.20.140">
    <property type="entry name" value="Metal-dependent hydrolases"/>
    <property type="match status" value="1"/>
</dbReference>
<gene>
    <name evidence="3" type="ORF">V2J94_42055</name>
</gene>
<dbReference type="InterPro" id="IPR050287">
    <property type="entry name" value="MTA/SAH_deaminase"/>
</dbReference>
<accession>A0ABU7QAC1</accession>
<keyword evidence="4" id="KW-1185">Reference proteome</keyword>
<name>A0ABU7QAC1_9ACTN</name>
<dbReference type="PANTHER" id="PTHR43794">
    <property type="entry name" value="AMINOHYDROLASE SSNA-RELATED"/>
    <property type="match status" value="1"/>
</dbReference>
<dbReference type="EMBL" id="JAZBJO010000046">
    <property type="protein sequence ID" value="MEE4598352.1"/>
    <property type="molecule type" value="Genomic_DNA"/>
</dbReference>
<dbReference type="InterPro" id="IPR032466">
    <property type="entry name" value="Metal_Hydrolase"/>
</dbReference>
<dbReference type="InterPro" id="IPR011059">
    <property type="entry name" value="Metal-dep_hydrolase_composite"/>
</dbReference>
<dbReference type="Pfam" id="PF01979">
    <property type="entry name" value="Amidohydro_1"/>
    <property type="match status" value="1"/>
</dbReference>
<evidence type="ECO:0000313" key="3">
    <source>
        <dbReference type="EMBL" id="MEE4598352.1"/>
    </source>
</evidence>
<feature type="domain" description="Amidohydrolase-related" evidence="2">
    <location>
        <begin position="40"/>
        <end position="394"/>
    </location>
</feature>